<keyword evidence="1" id="KW-0732">Signal</keyword>
<feature type="domain" description="Bacterial repeat" evidence="4">
    <location>
        <begin position="424"/>
        <end position="491"/>
    </location>
</feature>
<feature type="chain" id="PRO_5020325690" evidence="1">
    <location>
        <begin position="20"/>
        <end position="1501"/>
    </location>
</feature>
<evidence type="ECO:0000313" key="6">
    <source>
        <dbReference type="Proteomes" id="UP000295221"/>
    </source>
</evidence>
<dbReference type="NCBIfam" id="TIGR04183">
    <property type="entry name" value="Por_Secre_tail"/>
    <property type="match status" value="1"/>
</dbReference>
<feature type="domain" description="Bacterial repeat" evidence="4">
    <location>
        <begin position="497"/>
        <end position="569"/>
    </location>
</feature>
<feature type="domain" description="Secretion system C-terminal sorting" evidence="3">
    <location>
        <begin position="1430"/>
        <end position="1491"/>
    </location>
</feature>
<feature type="domain" description="GLUG" evidence="2">
    <location>
        <begin position="773"/>
        <end position="799"/>
    </location>
</feature>
<gene>
    <name evidence="5" type="ORF">EV194_102192</name>
</gene>
<feature type="domain" description="Bacterial repeat" evidence="4">
    <location>
        <begin position="1266"/>
        <end position="1339"/>
    </location>
</feature>
<feature type="signal peptide" evidence="1">
    <location>
        <begin position="1"/>
        <end position="19"/>
    </location>
</feature>
<keyword evidence="6" id="KW-1185">Reference proteome</keyword>
<reference evidence="5 6" key="1">
    <citation type="submission" date="2019-03" db="EMBL/GenBank/DDBJ databases">
        <title>Genomic Encyclopedia of Type Strains, Phase IV (KMG-IV): sequencing the most valuable type-strain genomes for metagenomic binning, comparative biology and taxonomic classification.</title>
        <authorList>
            <person name="Goeker M."/>
        </authorList>
    </citation>
    <scope>NUCLEOTIDE SEQUENCE [LARGE SCALE GENOMIC DNA]</scope>
    <source>
        <strain evidence="5 6">DSM 24179</strain>
    </source>
</reference>
<dbReference type="OrthoDB" id="9760059at2"/>
<dbReference type="InterPro" id="IPR026444">
    <property type="entry name" value="Secre_tail"/>
</dbReference>
<feature type="domain" description="Bacterial repeat" evidence="4">
    <location>
        <begin position="1191"/>
        <end position="1260"/>
    </location>
</feature>
<proteinExistence type="predicted"/>
<name>A0A4R2GPM4_9BACT</name>
<dbReference type="EMBL" id="SLWK01000002">
    <property type="protein sequence ID" value="TCO09766.1"/>
    <property type="molecule type" value="Genomic_DNA"/>
</dbReference>
<dbReference type="InterPro" id="IPR044060">
    <property type="entry name" value="Bacterial_rp_domain"/>
</dbReference>
<dbReference type="Pfam" id="PF18998">
    <property type="entry name" value="Flg_new_2"/>
    <property type="match status" value="6"/>
</dbReference>
<dbReference type="Pfam" id="PF07581">
    <property type="entry name" value="Glug"/>
    <property type="match status" value="1"/>
</dbReference>
<sequence length="1501" mass="163195">MLKSTIFLFSFLLFVYSNAQSYENPHDYFDGMGWQNDPFLIQSVEDLNNLRLFANSEWDDIFYEQTNDIDLDIAPYNSGLGWEPIGRPIGNDYDGQGFQANFNGNGYQITGLYINRPGEDYVGLFGYIANSAILKNVRIVNGDVTGRDHVGGVLGYNSGGSTIEDSFFEGFVNGREYVGGLVGRNTGAYVFGSFSLGLVQGEQRVGGLVGFNSFASFPQGVRSCYSNASVIADSFGGGLIGHSLNAAVSNNYSTGMIVCEIFGDGLVGLAEGTTSQNAWNKETSGLDWINPEGAGTPYTTAELLDPDVMHSILAAGMTLPNGEAYGYATWQQEPWPHNYPGKIMLSLESSPENSAELSGAGEYHNSTIAFVKSEAQPGFEFLYWKNQHDQVVSHADSFVFVIPYENALLTAHHDYVDFNLSAEAYPEGAGEVSIDPDKEHYHVGDQVTLNATSSGEYLFANWTDENGTVLSEDAEFVYTMPADDVVVTANFGVYTLQVNVSDTDKGVVEIVPDRPYFNPGEEIKIISVPVEGCFIANWEDDDENELGNSTVLIYTMPESNAVITAVFKRYFDVGYGTEENPWLIENAEQLDNVRRFTGKEHGDKHFTQINDIDLGVAPWNVDNGWKPIGGPLYANAFNGVYDGNGHSISNLYINRPEEDAVGLFGMLAYSVIKNVHLKDVAITGSNSVGGLVGVNRSVNSGLFIENSSVSGIVQGGAAIGGMVGESTHLSTISDCITDVMVSGQSSVGGFAGYASNFTSISRSSAYGDVSGTSSYTGGFIGRALSYTIIEDCYSKGSVTGNLYCGGFVGFISSNRHLQIINSFSTGNVVGENHLGGLMGVAEGNCTILNSYYNIDEVTINGENTITLGGIFGSQFDHWISNDLHMSISDYDETLVLDGDYYNISSLDGMRDVLAFIADEDKRFRLTNDVDVQSIPGYNMPYFKAAEFNGNGHAILGVDINVDSWFNVGFFGIVRGSVIRELGLYEAKVSGTNHVGGFVGSGQDLIIENSWMSGEVTGTRAVGGLVGNSRNVDISESLFTGKIQGDYTVGGLIGENSIGSSIVNSYASSSIYGEVSSGGLIGIGRNISIENSYAVSLTSNENIGGVIGSIVTNPDDVVGNYWDEEASSQEDCAGKGQGTYGRTTTEMLSQSTFANWDFDEIWRIEEGVSYPYLSWQIEPDTHNFPPERFQLTLEVSPEEGGTVTGGGEFSAGTMVRLFTQSAIEHDFIGWRDESDQIISTDDLFYYEMPSANTVLVAEYSRRDYLLTVNISPDDAGTVHVDSEKDSFYFNERVLLTADPAEGYRFVKWTNAQGNDLGWDEIYEVVMPAGDYVINANFELIDFSFGVNIVPPHTGLVTMDLEQTWYNIGDEITLFAAPIQGYVFVNWQDADGNILGTDQEVLFTMPAGNVQLFANFTTANNLDEFGLNGIKVYPNPVVDVLMVESEKFMHQLVLFATTGELLLRKNDAAFKAEINMRGLSSGIYLLKIVTDDGVEVMPVLVNL</sequence>
<protein>
    <submittedName>
        <fullName evidence="5">Putative secreted protein (Por secretion system target)</fullName>
    </submittedName>
</protein>
<evidence type="ECO:0000256" key="1">
    <source>
        <dbReference type="SAM" id="SignalP"/>
    </source>
</evidence>
<dbReference type="RefSeq" id="WP_132432548.1">
    <property type="nucleotide sequence ID" value="NZ_SLWK01000002.1"/>
</dbReference>
<feature type="domain" description="Bacterial repeat" evidence="4">
    <location>
        <begin position="1345"/>
        <end position="1416"/>
    </location>
</feature>
<dbReference type="Gene3D" id="2.160.20.110">
    <property type="match status" value="4"/>
</dbReference>
<organism evidence="5 6">
    <name type="scientific">Natronoflexus pectinivorans</name>
    <dbReference type="NCBI Taxonomy" id="682526"/>
    <lineage>
        <taxon>Bacteria</taxon>
        <taxon>Pseudomonadati</taxon>
        <taxon>Bacteroidota</taxon>
        <taxon>Bacteroidia</taxon>
        <taxon>Marinilabiliales</taxon>
        <taxon>Marinilabiliaceae</taxon>
        <taxon>Natronoflexus</taxon>
    </lineage>
</organism>
<feature type="domain" description="Bacterial repeat" evidence="4">
    <location>
        <begin position="347"/>
        <end position="415"/>
    </location>
</feature>
<evidence type="ECO:0000259" key="3">
    <source>
        <dbReference type="Pfam" id="PF18962"/>
    </source>
</evidence>
<comment type="caution">
    <text evidence="5">The sequence shown here is derived from an EMBL/GenBank/DDBJ whole genome shotgun (WGS) entry which is preliminary data.</text>
</comment>
<evidence type="ECO:0000259" key="4">
    <source>
        <dbReference type="Pfam" id="PF18998"/>
    </source>
</evidence>
<accession>A0A4R2GPM4</accession>
<evidence type="ECO:0000313" key="5">
    <source>
        <dbReference type="EMBL" id="TCO09766.1"/>
    </source>
</evidence>
<dbReference type="InterPro" id="IPR011493">
    <property type="entry name" value="GLUG"/>
</dbReference>
<dbReference type="Pfam" id="PF18962">
    <property type="entry name" value="Por_Secre_tail"/>
    <property type="match status" value="1"/>
</dbReference>
<dbReference type="Proteomes" id="UP000295221">
    <property type="component" value="Unassembled WGS sequence"/>
</dbReference>
<evidence type="ECO:0000259" key="2">
    <source>
        <dbReference type="Pfam" id="PF07581"/>
    </source>
</evidence>